<accession>A0A0U1KV20</accession>
<feature type="binding site" evidence="15">
    <location>
        <position position="155"/>
    </location>
    <ligand>
        <name>UDP-N-acetyl-alpha-D-muramoyl-L-alanyl-D-glutamate</name>
        <dbReference type="ChEBI" id="CHEBI:83900"/>
    </ligand>
</feature>
<dbReference type="Pfam" id="PF02875">
    <property type="entry name" value="Mur_ligase_C"/>
    <property type="match status" value="1"/>
</dbReference>
<evidence type="ECO:0000313" key="21">
    <source>
        <dbReference type="Proteomes" id="UP000049855"/>
    </source>
</evidence>
<comment type="similarity">
    <text evidence="2 15">Belongs to the MurCDEF family. MurE subfamily.</text>
</comment>
<sequence length="504" mass="54516">MAKNLKQLTVLLADAMIWGKLDQTIEAVAHDSRKVVPGTLFFCLSGVHVDGHDFIAEAARRGAVAVVVEREVSDVADATITIIRVGDTRVAMQAIVPCFFDYPGQKLRMIGVTGTNGKTTSTYLIRDILRKAGHKVGLIGTIQTLIDDKALPIKNTTPDVIELQSTLAEMVNSGMEYVIMEVSSHALALNRVAGCEFDVGIFTNMTQDHLDFHQTFENYIDAKAELFRSLNKPTNTKQGKTAVVNLDDNAGAIMARNAACPVISYAVNKEGVLTAGNVAVRETGSSFQVKGPFGTMELSLSITGMFNVYNVLAAVGTALAEGVPPEVIKQALEGFTSVPGRFELVQAGQPFTVIVDYAHTPDGLENVLKTAKEFAQGRIIVVFGCGGDRDRTKRPIMGKLAVQYGDVVLATSDNPRSEDPQTILADVEVGIKEALGADNKGKSYEVISDRRQAITHAIRLAKAHDVVLIAGKGHETYQILKDKTIDFDDRQVAREVIKEMSNNG</sequence>
<dbReference type="GO" id="GO:0005737">
    <property type="term" value="C:cytoplasm"/>
    <property type="evidence" value="ECO:0007669"/>
    <property type="project" value="UniProtKB-SubCell"/>
</dbReference>
<evidence type="ECO:0000256" key="7">
    <source>
        <dbReference type="ARBA" id="ARBA00023316"/>
    </source>
</evidence>
<feature type="short sequence motif" description="Meso-diaminopimelate recognition motif" evidence="15">
    <location>
        <begin position="413"/>
        <end position="416"/>
    </location>
</feature>
<dbReference type="SUPFAM" id="SSF53623">
    <property type="entry name" value="MurD-like peptide ligases, catalytic domain"/>
    <property type="match status" value="1"/>
</dbReference>
<comment type="catalytic activity">
    <reaction evidence="8 15">
        <text>UDP-N-acetyl-alpha-D-muramoyl-L-alanyl-D-glutamate + meso-2,6-diaminopimelate + ATP = UDP-N-acetyl-alpha-D-muramoyl-L-alanyl-gamma-D-glutamyl-meso-2,6-diaminopimelate + ADP + phosphate + H(+)</text>
        <dbReference type="Rhea" id="RHEA:23676"/>
        <dbReference type="ChEBI" id="CHEBI:15378"/>
        <dbReference type="ChEBI" id="CHEBI:30616"/>
        <dbReference type="ChEBI" id="CHEBI:43474"/>
        <dbReference type="ChEBI" id="CHEBI:57791"/>
        <dbReference type="ChEBI" id="CHEBI:83900"/>
        <dbReference type="ChEBI" id="CHEBI:83905"/>
        <dbReference type="ChEBI" id="CHEBI:456216"/>
        <dbReference type="EC" id="6.3.2.13"/>
    </reaction>
</comment>
<keyword evidence="5 15" id="KW-0573">Peptidoglycan synthesis</keyword>
<evidence type="ECO:0000256" key="8">
    <source>
        <dbReference type="ARBA" id="ARBA00050251"/>
    </source>
</evidence>
<gene>
    <name evidence="15" type="primary">murE</name>
    <name evidence="20" type="ORF">SpAn4DRAFT_3805</name>
</gene>
<dbReference type="GO" id="GO:0000287">
    <property type="term" value="F:magnesium ion binding"/>
    <property type="evidence" value="ECO:0007669"/>
    <property type="project" value="UniProtKB-UniRule"/>
</dbReference>
<comment type="cofactor">
    <cofactor evidence="15">
        <name>Mg(2+)</name>
        <dbReference type="ChEBI" id="CHEBI:18420"/>
    </cofactor>
</comment>
<keyword evidence="4 15" id="KW-0133">Cell shape</keyword>
<dbReference type="Proteomes" id="UP000049855">
    <property type="component" value="Unassembled WGS sequence"/>
</dbReference>
<dbReference type="EMBL" id="CTRP01000004">
    <property type="protein sequence ID" value="CQR71300.1"/>
    <property type="molecule type" value="Genomic_DNA"/>
</dbReference>
<feature type="binding site" evidence="15">
    <location>
        <position position="475"/>
    </location>
    <ligand>
        <name>meso-2,6-diaminopimelate</name>
        <dbReference type="ChEBI" id="CHEBI:57791"/>
    </ligand>
</feature>
<feature type="domain" description="Mur ligase central" evidence="19">
    <location>
        <begin position="112"/>
        <end position="317"/>
    </location>
</feature>
<feature type="binding site" evidence="15">
    <location>
        <position position="32"/>
    </location>
    <ligand>
        <name>UDP-N-acetyl-alpha-D-muramoyl-L-alanyl-D-glutamate</name>
        <dbReference type="ChEBI" id="CHEBI:83900"/>
    </ligand>
</feature>
<dbReference type="GO" id="GO:0071555">
    <property type="term" value="P:cell wall organization"/>
    <property type="evidence" value="ECO:0007669"/>
    <property type="project" value="UniProtKB-KW"/>
</dbReference>
<dbReference type="InterPro" id="IPR005761">
    <property type="entry name" value="UDP-N-AcMur-Glu-dNH2Pim_ligase"/>
</dbReference>
<comment type="function">
    <text evidence="9 15">Catalyzes the addition of meso-diaminopimelic acid to the nucleotide precursor UDP-N-acetylmuramoyl-L-alanyl-D-glutamate (UMAG) in the biosynthesis of bacterial cell-wall peptidoglycan.</text>
</comment>
<dbReference type="Gene3D" id="3.90.190.20">
    <property type="entry name" value="Mur ligase, C-terminal domain"/>
    <property type="match status" value="1"/>
</dbReference>
<dbReference type="NCBIfam" id="TIGR01085">
    <property type="entry name" value="murE"/>
    <property type="match status" value="1"/>
</dbReference>
<keyword evidence="6 15" id="KW-0131">Cell cycle</keyword>
<evidence type="ECO:0000259" key="17">
    <source>
        <dbReference type="Pfam" id="PF01225"/>
    </source>
</evidence>
<comment type="PTM">
    <text evidence="15">Carboxylation is probably crucial for Mg(2+) binding and, consequently, for the gamma-phosphate positioning of ATP.</text>
</comment>
<protein>
    <recommendedName>
        <fullName evidence="11 15">UDP-N-acetylmuramoyl-L-alanyl-D-glutamate--2,6-diaminopimelate ligase</fullName>
        <ecNumber evidence="10 15">6.3.2.13</ecNumber>
    </recommendedName>
    <alternativeName>
        <fullName evidence="12 15">Meso-A2pm-adding enzyme</fullName>
    </alternativeName>
    <alternativeName>
        <fullName evidence="13 15">Meso-diaminopimelate-adding enzyme</fullName>
    </alternativeName>
    <alternativeName>
        <fullName evidence="14 15">UDP-MurNAc-L-Ala-D-Glu:meso-diaminopimelate ligase</fullName>
    </alternativeName>
    <alternativeName>
        <fullName evidence="15">UDP-MurNAc-tripeptide synthetase</fullName>
    </alternativeName>
    <alternativeName>
        <fullName evidence="15">UDP-N-acetylmuramyl-tripeptide synthetase</fullName>
    </alternativeName>
</protein>
<organism evidence="20 21">
    <name type="scientific">Sporomusa ovata</name>
    <dbReference type="NCBI Taxonomy" id="2378"/>
    <lineage>
        <taxon>Bacteria</taxon>
        <taxon>Bacillati</taxon>
        <taxon>Bacillota</taxon>
        <taxon>Negativicutes</taxon>
        <taxon>Selenomonadales</taxon>
        <taxon>Sporomusaceae</taxon>
        <taxon>Sporomusa</taxon>
    </lineage>
</organism>
<keyword evidence="21" id="KW-1185">Reference proteome</keyword>
<feature type="binding site" evidence="15">
    <location>
        <begin position="114"/>
        <end position="120"/>
    </location>
    <ligand>
        <name>ATP</name>
        <dbReference type="ChEBI" id="CHEBI:30616"/>
    </ligand>
</feature>
<dbReference type="UniPathway" id="UPA00219"/>
<keyword evidence="7 15" id="KW-0961">Cell wall biogenesis/degradation</keyword>
<dbReference type="Pfam" id="PF01225">
    <property type="entry name" value="Mur_ligase"/>
    <property type="match status" value="1"/>
</dbReference>
<evidence type="ECO:0000256" key="15">
    <source>
        <dbReference type="HAMAP-Rule" id="MF_00208"/>
    </source>
</evidence>
<feature type="domain" description="Mur ligase C-terminal" evidence="18">
    <location>
        <begin position="340"/>
        <end position="473"/>
    </location>
</feature>
<dbReference type="GO" id="GO:0009252">
    <property type="term" value="P:peptidoglycan biosynthetic process"/>
    <property type="evidence" value="ECO:0007669"/>
    <property type="project" value="UniProtKB-UniRule"/>
</dbReference>
<dbReference type="SUPFAM" id="SSF53244">
    <property type="entry name" value="MurD-like peptide ligases, peptide-binding domain"/>
    <property type="match status" value="1"/>
</dbReference>
<evidence type="ECO:0000256" key="16">
    <source>
        <dbReference type="RuleBase" id="RU004135"/>
    </source>
</evidence>
<feature type="binding site" evidence="15">
    <location>
        <begin position="156"/>
        <end position="157"/>
    </location>
    <ligand>
        <name>UDP-N-acetyl-alpha-D-muramoyl-L-alanyl-D-glutamate</name>
        <dbReference type="ChEBI" id="CHEBI:83900"/>
    </ligand>
</feature>
<dbReference type="GO" id="GO:0051301">
    <property type="term" value="P:cell division"/>
    <property type="evidence" value="ECO:0007669"/>
    <property type="project" value="UniProtKB-KW"/>
</dbReference>
<evidence type="ECO:0000256" key="5">
    <source>
        <dbReference type="ARBA" id="ARBA00022984"/>
    </source>
</evidence>
<evidence type="ECO:0000256" key="4">
    <source>
        <dbReference type="ARBA" id="ARBA00022960"/>
    </source>
</evidence>
<evidence type="ECO:0000256" key="11">
    <source>
        <dbReference type="ARBA" id="ARBA00072883"/>
    </source>
</evidence>
<evidence type="ECO:0000259" key="19">
    <source>
        <dbReference type="Pfam" id="PF08245"/>
    </source>
</evidence>
<reference evidence="21" key="1">
    <citation type="submission" date="2015-03" db="EMBL/GenBank/DDBJ databases">
        <authorList>
            <person name="Nijsse Bart"/>
        </authorList>
    </citation>
    <scope>NUCLEOTIDE SEQUENCE [LARGE SCALE GENOMIC DNA]</scope>
</reference>
<comment type="caution">
    <text evidence="15">Lacks conserved residue(s) required for the propagation of feature annotation.</text>
</comment>
<dbReference type="InterPro" id="IPR000713">
    <property type="entry name" value="Mur_ligase_N"/>
</dbReference>
<dbReference type="Pfam" id="PF08245">
    <property type="entry name" value="Mur_ligase_M"/>
    <property type="match status" value="1"/>
</dbReference>
<evidence type="ECO:0000256" key="6">
    <source>
        <dbReference type="ARBA" id="ARBA00023306"/>
    </source>
</evidence>
<evidence type="ECO:0000256" key="9">
    <source>
        <dbReference type="ARBA" id="ARBA00056782"/>
    </source>
</evidence>
<comment type="pathway">
    <text evidence="1 15 16">Cell wall biogenesis; peptidoglycan biosynthesis.</text>
</comment>
<dbReference type="Gene3D" id="3.40.1390.10">
    <property type="entry name" value="MurE/MurF, N-terminal domain"/>
    <property type="match status" value="1"/>
</dbReference>
<dbReference type="FunFam" id="3.90.190.20:FF:000006">
    <property type="entry name" value="UDP-N-acetylmuramoyl-L-alanyl-D-glutamate--2,6-diaminopimelate ligase"/>
    <property type="match status" value="1"/>
</dbReference>
<dbReference type="InterPro" id="IPR035911">
    <property type="entry name" value="MurE/MurF_N"/>
</dbReference>
<dbReference type="PANTHER" id="PTHR23135">
    <property type="entry name" value="MUR LIGASE FAMILY MEMBER"/>
    <property type="match status" value="1"/>
</dbReference>
<evidence type="ECO:0000256" key="2">
    <source>
        <dbReference type="ARBA" id="ARBA00005898"/>
    </source>
</evidence>
<feature type="modified residue" description="N6-carboxylysine" evidence="15">
    <location>
        <position position="223"/>
    </location>
</feature>
<dbReference type="InterPro" id="IPR036615">
    <property type="entry name" value="Mur_ligase_C_dom_sf"/>
</dbReference>
<keyword evidence="15" id="KW-0460">Magnesium</keyword>
<feature type="domain" description="Mur ligase N-terminal catalytic" evidence="17">
    <location>
        <begin position="25"/>
        <end position="95"/>
    </location>
</feature>
<feature type="binding site" evidence="15">
    <location>
        <position position="183"/>
    </location>
    <ligand>
        <name>UDP-N-acetyl-alpha-D-muramoyl-L-alanyl-D-glutamate</name>
        <dbReference type="ChEBI" id="CHEBI:83900"/>
    </ligand>
</feature>
<dbReference type="GO" id="GO:0008765">
    <property type="term" value="F:UDP-N-acetylmuramoylalanyl-D-glutamate-2,6-diaminopimelate ligase activity"/>
    <property type="evidence" value="ECO:0007669"/>
    <property type="project" value="UniProtKB-UniRule"/>
</dbReference>
<keyword evidence="15 20" id="KW-0436">Ligase</keyword>
<dbReference type="RefSeq" id="WP_021167408.1">
    <property type="nucleotide sequence ID" value="NZ_CTRP01000004.1"/>
</dbReference>
<keyword evidence="15" id="KW-0963">Cytoplasm</keyword>
<feature type="binding site" evidence="15">
    <location>
        <begin position="413"/>
        <end position="416"/>
    </location>
    <ligand>
        <name>meso-2,6-diaminopimelate</name>
        <dbReference type="ChEBI" id="CHEBI:57791"/>
    </ligand>
</feature>
<comment type="subcellular location">
    <subcellularLocation>
        <location evidence="15 16">Cytoplasm</location>
    </subcellularLocation>
</comment>
<dbReference type="AlphaFoldDB" id="A0A0U1KV20"/>
<keyword evidence="15" id="KW-0547">Nucleotide-binding</keyword>
<dbReference type="NCBIfam" id="NF001124">
    <property type="entry name" value="PRK00139.1-2"/>
    <property type="match status" value="1"/>
</dbReference>
<dbReference type="GO" id="GO:0005524">
    <property type="term" value="F:ATP binding"/>
    <property type="evidence" value="ECO:0007669"/>
    <property type="project" value="UniProtKB-UniRule"/>
</dbReference>
<dbReference type="GO" id="GO:0008360">
    <property type="term" value="P:regulation of cell shape"/>
    <property type="evidence" value="ECO:0007669"/>
    <property type="project" value="UniProtKB-KW"/>
</dbReference>
<evidence type="ECO:0000256" key="14">
    <source>
        <dbReference type="ARBA" id="ARBA00081560"/>
    </source>
</evidence>
<evidence type="ECO:0000313" key="20">
    <source>
        <dbReference type="EMBL" id="CQR71300.1"/>
    </source>
</evidence>
<dbReference type="InterPro" id="IPR004101">
    <property type="entry name" value="Mur_ligase_C"/>
</dbReference>
<proteinExistence type="inferred from homology"/>
<evidence type="ECO:0000259" key="18">
    <source>
        <dbReference type="Pfam" id="PF02875"/>
    </source>
</evidence>
<name>A0A0U1KV20_9FIRM</name>
<evidence type="ECO:0000256" key="3">
    <source>
        <dbReference type="ARBA" id="ARBA00022618"/>
    </source>
</evidence>
<evidence type="ECO:0000256" key="12">
    <source>
        <dbReference type="ARBA" id="ARBA00075482"/>
    </source>
</evidence>
<dbReference type="InterPro" id="IPR013221">
    <property type="entry name" value="Mur_ligase_cen"/>
</dbReference>
<evidence type="ECO:0000256" key="13">
    <source>
        <dbReference type="ARBA" id="ARBA00076158"/>
    </source>
</evidence>
<dbReference type="NCBIfam" id="NF001126">
    <property type="entry name" value="PRK00139.1-4"/>
    <property type="match status" value="1"/>
</dbReference>
<dbReference type="HAMAP" id="MF_00208">
    <property type="entry name" value="MurE"/>
    <property type="match status" value="1"/>
</dbReference>
<feature type="binding site" evidence="15">
    <location>
        <position position="471"/>
    </location>
    <ligand>
        <name>meso-2,6-diaminopimelate</name>
        <dbReference type="ChEBI" id="CHEBI:57791"/>
    </ligand>
</feature>
<dbReference type="Gene3D" id="3.40.1190.10">
    <property type="entry name" value="Mur-like, catalytic domain"/>
    <property type="match status" value="1"/>
</dbReference>
<keyword evidence="15" id="KW-0067">ATP-binding</keyword>
<evidence type="ECO:0000256" key="10">
    <source>
        <dbReference type="ARBA" id="ARBA00066633"/>
    </source>
</evidence>
<keyword evidence="3 15" id="KW-0132">Cell division</keyword>
<dbReference type="PANTHER" id="PTHR23135:SF4">
    <property type="entry name" value="UDP-N-ACETYLMURAMOYL-L-ALANYL-D-GLUTAMATE--2,6-DIAMINOPIMELATE LIGASE MURE HOMOLOG, CHLOROPLASTIC"/>
    <property type="match status" value="1"/>
</dbReference>
<evidence type="ECO:0000256" key="1">
    <source>
        <dbReference type="ARBA" id="ARBA00004752"/>
    </source>
</evidence>
<feature type="binding site" evidence="15">
    <location>
        <position position="191"/>
    </location>
    <ligand>
        <name>UDP-N-acetyl-alpha-D-muramoyl-L-alanyl-D-glutamate</name>
        <dbReference type="ChEBI" id="CHEBI:83900"/>
    </ligand>
</feature>
<dbReference type="EC" id="6.3.2.13" evidence="10 15"/>
<feature type="binding site" evidence="15">
    <location>
        <position position="389"/>
    </location>
    <ligand>
        <name>meso-2,6-diaminopimelate</name>
        <dbReference type="ChEBI" id="CHEBI:57791"/>
    </ligand>
</feature>
<dbReference type="InterPro" id="IPR036565">
    <property type="entry name" value="Mur-like_cat_sf"/>
</dbReference>
<dbReference type="SUPFAM" id="SSF63418">
    <property type="entry name" value="MurE/MurF N-terminal domain"/>
    <property type="match status" value="1"/>
</dbReference>